<feature type="compositionally biased region" description="Basic and acidic residues" evidence="13">
    <location>
        <begin position="372"/>
        <end position="418"/>
    </location>
</feature>
<dbReference type="FunFam" id="3.30.70.330:FF:000142">
    <property type="entry name" value="splicing regulatory glutamine/lysine-rich protein 1 isoform X1"/>
    <property type="match status" value="1"/>
</dbReference>
<comment type="caution">
    <text evidence="15">The sequence shown here is derived from an EMBL/GenBank/DDBJ whole genome shotgun (WGS) entry which is preliminary data.</text>
</comment>
<feature type="compositionally biased region" description="Basic and acidic residues" evidence="13">
    <location>
        <begin position="292"/>
        <end position="318"/>
    </location>
</feature>
<evidence type="ECO:0000256" key="11">
    <source>
        <dbReference type="ARBA" id="ARBA00080569"/>
    </source>
</evidence>
<evidence type="ECO:0000256" key="5">
    <source>
        <dbReference type="ARBA" id="ARBA00022728"/>
    </source>
</evidence>
<dbReference type="SUPFAM" id="SSF54928">
    <property type="entry name" value="RNA-binding domain, RBD"/>
    <property type="match status" value="1"/>
</dbReference>
<evidence type="ECO:0000259" key="14">
    <source>
        <dbReference type="PROSITE" id="PS50102"/>
    </source>
</evidence>
<evidence type="ECO:0000256" key="2">
    <source>
        <dbReference type="ARBA" id="ARBA00010269"/>
    </source>
</evidence>
<dbReference type="PANTHER" id="PTHR32343">
    <property type="entry name" value="SERINE/ARGININE-RICH SPLICING FACTOR"/>
    <property type="match status" value="1"/>
</dbReference>
<dbReference type="GO" id="GO:0008380">
    <property type="term" value="P:RNA splicing"/>
    <property type="evidence" value="ECO:0007669"/>
    <property type="project" value="UniProtKB-KW"/>
</dbReference>
<dbReference type="PROSITE" id="PS50102">
    <property type="entry name" value="RRM"/>
    <property type="match status" value="1"/>
</dbReference>
<comment type="function">
    <text evidence="8">Participates in the regulation of alternative splicing by modulating the activity of other splice facors. Inhibits the splicing activity of SFRS1, SFRS2 and SFRS6. Augments the splicing activity of SFRS3.</text>
</comment>
<evidence type="ECO:0000256" key="4">
    <source>
        <dbReference type="ARBA" id="ARBA00022664"/>
    </source>
</evidence>
<comment type="subcellular location">
    <subcellularLocation>
        <location evidence="1">Nucleus</location>
    </subcellularLocation>
</comment>
<dbReference type="Proteomes" id="UP001046870">
    <property type="component" value="Chromosome 6"/>
</dbReference>
<evidence type="ECO:0000256" key="13">
    <source>
        <dbReference type="SAM" id="MobiDB-lite"/>
    </source>
</evidence>
<sequence>MVHDQYVSSTGKIPEEAKALSLLAPATPVASLMPGGGLLPIPTPAPLQNLGIPIGNLGALQAGLDPSVTGLGGISTQPPLMGNVDPSKIDEIRRTVYVGNLNSQTTTAEQLLEYFKQVGDVKFVRMAGDETQPTRFAFVEFADQESVSRALTFNGVMFGDRPLKINHSNNAIVKPPELTPQAAAKELEDVMKRVREAQSTIAAAIEPEESRKKRSMSSSRRGRRSRSRSRSRSRRKRSHSRHRSRGSQRSRQKASDSHSSRTSHKKHSRSRDRRHSRSRSRSRWALGPAVDQMDRRKEKDGKWRGKEASSREKDERRQRDKKGRTPPKSYSASRRSRSTSRGHKKRSRSRSRTPRRKARSPSPRRGKKDKKRDKARDSSRDRAERERSTSKKTSRDKDKQERKAKAVKVERDYDKEEKEYESDREDSPGGAEEPDPPAQHNGNYSKHGEEAGAGAEPAE</sequence>
<dbReference type="GO" id="GO:0005681">
    <property type="term" value="C:spliceosomal complex"/>
    <property type="evidence" value="ECO:0007669"/>
    <property type="project" value="UniProtKB-KW"/>
</dbReference>
<organism evidence="15 16">
    <name type="scientific">Megalops atlanticus</name>
    <name type="common">Tarpon</name>
    <name type="synonym">Clupea gigantea</name>
    <dbReference type="NCBI Taxonomy" id="7932"/>
    <lineage>
        <taxon>Eukaryota</taxon>
        <taxon>Metazoa</taxon>
        <taxon>Chordata</taxon>
        <taxon>Craniata</taxon>
        <taxon>Vertebrata</taxon>
        <taxon>Euteleostomi</taxon>
        <taxon>Actinopterygii</taxon>
        <taxon>Neopterygii</taxon>
        <taxon>Teleostei</taxon>
        <taxon>Elopiformes</taxon>
        <taxon>Megalopidae</taxon>
        <taxon>Megalops</taxon>
    </lineage>
</organism>
<dbReference type="GO" id="GO:0003723">
    <property type="term" value="F:RNA binding"/>
    <property type="evidence" value="ECO:0007669"/>
    <property type="project" value="UniProtKB-UniRule"/>
</dbReference>
<dbReference type="InterPro" id="IPR034192">
    <property type="entry name" value="SREK1_RRM2"/>
</dbReference>
<evidence type="ECO:0000313" key="15">
    <source>
        <dbReference type="EMBL" id="KAG7476958.1"/>
    </source>
</evidence>
<accession>A0A9D3Q5W0</accession>
<dbReference type="Pfam" id="PF00076">
    <property type="entry name" value="RRM_1"/>
    <property type="match status" value="1"/>
</dbReference>
<evidence type="ECO:0000256" key="7">
    <source>
        <dbReference type="ARBA" id="ARBA00023242"/>
    </source>
</evidence>
<feature type="domain" description="RRM" evidence="14">
    <location>
        <begin position="94"/>
        <end position="170"/>
    </location>
</feature>
<keyword evidence="6" id="KW-0508">mRNA splicing</keyword>
<dbReference type="InterPro" id="IPR000504">
    <property type="entry name" value="RRM_dom"/>
</dbReference>
<evidence type="ECO:0000256" key="10">
    <source>
        <dbReference type="ARBA" id="ARBA00076771"/>
    </source>
</evidence>
<keyword evidence="7" id="KW-0539">Nucleus</keyword>
<dbReference type="AlphaFoldDB" id="A0A9D3Q5W0"/>
<dbReference type="PANTHER" id="PTHR32343:SF71">
    <property type="entry name" value="SPLICING REGULATORY GLUTAMIC ACID AND LYSINE RICH PROTEIN 1"/>
    <property type="match status" value="1"/>
</dbReference>
<keyword evidence="3" id="KW-0597">Phosphoprotein</keyword>
<evidence type="ECO:0000256" key="1">
    <source>
        <dbReference type="ARBA" id="ARBA00004123"/>
    </source>
</evidence>
<keyword evidence="4" id="KW-0507">mRNA processing</keyword>
<dbReference type="OrthoDB" id="7763451at2759"/>
<reference evidence="15" key="1">
    <citation type="submission" date="2021-01" db="EMBL/GenBank/DDBJ databases">
        <authorList>
            <person name="Zahm M."/>
            <person name="Roques C."/>
            <person name="Cabau C."/>
            <person name="Klopp C."/>
            <person name="Donnadieu C."/>
            <person name="Jouanno E."/>
            <person name="Lampietro C."/>
            <person name="Louis A."/>
            <person name="Herpin A."/>
            <person name="Echchiki A."/>
            <person name="Berthelot C."/>
            <person name="Parey E."/>
            <person name="Roest-Crollius H."/>
            <person name="Braasch I."/>
            <person name="Postlethwait J."/>
            <person name="Bobe J."/>
            <person name="Montfort J."/>
            <person name="Bouchez O."/>
            <person name="Begum T."/>
            <person name="Mejri S."/>
            <person name="Adams A."/>
            <person name="Chen W.-J."/>
            <person name="Guiguen Y."/>
        </authorList>
    </citation>
    <scope>NUCLEOTIDE SEQUENCE</scope>
    <source>
        <strain evidence="15">YG-15Mar2019-1</strain>
        <tissue evidence="15">Brain</tissue>
    </source>
</reference>
<dbReference type="CDD" id="cd12260">
    <property type="entry name" value="RRM2_SREK1"/>
    <property type="match status" value="1"/>
</dbReference>
<dbReference type="SMART" id="SM00360">
    <property type="entry name" value="RRM"/>
    <property type="match status" value="1"/>
</dbReference>
<feature type="region of interest" description="Disordered" evidence="13">
    <location>
        <begin position="201"/>
        <end position="459"/>
    </location>
</feature>
<evidence type="ECO:0000256" key="3">
    <source>
        <dbReference type="ARBA" id="ARBA00022553"/>
    </source>
</evidence>
<keyword evidence="5" id="KW-0747">Spliceosome</keyword>
<dbReference type="GO" id="GO:0006397">
    <property type="term" value="P:mRNA processing"/>
    <property type="evidence" value="ECO:0007669"/>
    <property type="project" value="UniProtKB-KW"/>
</dbReference>
<evidence type="ECO:0000256" key="8">
    <source>
        <dbReference type="ARBA" id="ARBA00058989"/>
    </source>
</evidence>
<protein>
    <recommendedName>
        <fullName evidence="9">Splicing regulatory glutamine/lysine-rich protein 1</fullName>
    </recommendedName>
    <alternativeName>
        <fullName evidence="10">Serine/arginine-rich-splicing regulatory protein 86</fullName>
    </alternativeName>
    <alternativeName>
        <fullName evidence="11">Splicing factor, arginine/serine-rich 12</fullName>
    </alternativeName>
</protein>
<dbReference type="Gene3D" id="3.30.70.330">
    <property type="match status" value="1"/>
</dbReference>
<keyword evidence="12" id="KW-0694">RNA-binding</keyword>
<feature type="compositionally biased region" description="Basic residues" evidence="13">
    <location>
        <begin position="261"/>
        <end position="282"/>
    </location>
</feature>
<dbReference type="InterPro" id="IPR035979">
    <property type="entry name" value="RBD_domain_sf"/>
</dbReference>
<proteinExistence type="inferred from homology"/>
<dbReference type="GO" id="GO:0005654">
    <property type="term" value="C:nucleoplasm"/>
    <property type="evidence" value="ECO:0007669"/>
    <property type="project" value="TreeGrafter"/>
</dbReference>
<comment type="similarity">
    <text evidence="2">Belongs to the splicing factor SR family.</text>
</comment>
<evidence type="ECO:0000256" key="6">
    <source>
        <dbReference type="ARBA" id="ARBA00023187"/>
    </source>
</evidence>
<keyword evidence="16" id="KW-1185">Reference proteome</keyword>
<dbReference type="InterPro" id="IPR012677">
    <property type="entry name" value="Nucleotide-bd_a/b_plait_sf"/>
</dbReference>
<evidence type="ECO:0000256" key="9">
    <source>
        <dbReference type="ARBA" id="ARBA00073574"/>
    </source>
</evidence>
<gene>
    <name evidence="15" type="ORF">MATL_G00088330</name>
</gene>
<feature type="compositionally biased region" description="Basic residues" evidence="13">
    <location>
        <begin position="334"/>
        <end position="371"/>
    </location>
</feature>
<evidence type="ECO:0000313" key="16">
    <source>
        <dbReference type="Proteomes" id="UP001046870"/>
    </source>
</evidence>
<name>A0A9D3Q5W0_MEGAT</name>
<dbReference type="EMBL" id="JAFDVH010000006">
    <property type="protein sequence ID" value="KAG7476958.1"/>
    <property type="molecule type" value="Genomic_DNA"/>
</dbReference>
<evidence type="ECO:0000256" key="12">
    <source>
        <dbReference type="PROSITE-ProRule" id="PRU00176"/>
    </source>
</evidence>
<feature type="compositionally biased region" description="Basic residues" evidence="13">
    <location>
        <begin position="212"/>
        <end position="252"/>
    </location>
</feature>